<proteinExistence type="predicted"/>
<reference evidence="1" key="1">
    <citation type="submission" date="2021-01" db="EMBL/GenBank/DDBJ databases">
        <authorList>
            <consortium name="Genoscope - CEA"/>
            <person name="William W."/>
        </authorList>
    </citation>
    <scope>NUCLEOTIDE SEQUENCE</scope>
</reference>
<protein>
    <submittedName>
        <fullName evidence="1">Uncharacterized protein</fullName>
    </submittedName>
</protein>
<accession>A0A8S1XQR9</accession>
<organism evidence="1 2">
    <name type="scientific">Paramecium octaurelia</name>
    <dbReference type="NCBI Taxonomy" id="43137"/>
    <lineage>
        <taxon>Eukaryota</taxon>
        <taxon>Sar</taxon>
        <taxon>Alveolata</taxon>
        <taxon>Ciliophora</taxon>
        <taxon>Intramacronucleata</taxon>
        <taxon>Oligohymenophorea</taxon>
        <taxon>Peniculida</taxon>
        <taxon>Parameciidae</taxon>
        <taxon>Paramecium</taxon>
    </lineage>
</organism>
<dbReference type="Proteomes" id="UP000683925">
    <property type="component" value="Unassembled WGS sequence"/>
</dbReference>
<keyword evidence="2" id="KW-1185">Reference proteome</keyword>
<dbReference type="AlphaFoldDB" id="A0A8S1XQR9"/>
<evidence type="ECO:0000313" key="2">
    <source>
        <dbReference type="Proteomes" id="UP000683925"/>
    </source>
</evidence>
<comment type="caution">
    <text evidence="1">The sequence shown here is derived from an EMBL/GenBank/DDBJ whole genome shotgun (WGS) entry which is preliminary data.</text>
</comment>
<gene>
    <name evidence="1" type="ORF">POCTA_138.1.T1300018</name>
</gene>
<evidence type="ECO:0000313" key="1">
    <source>
        <dbReference type="EMBL" id="CAD8203430.1"/>
    </source>
</evidence>
<dbReference type="EMBL" id="CAJJDP010000130">
    <property type="protein sequence ID" value="CAD8203430.1"/>
    <property type="molecule type" value="Genomic_DNA"/>
</dbReference>
<sequence>MSKRILKFQQTWNLQFGLIFKECVIDQISIRGVGNLQK</sequence>
<name>A0A8S1XQR9_PAROT</name>